<dbReference type="AlphaFoldDB" id="J4I0L8"/>
<sequence>MQSLRVAQPKLTPPIYLLFRLYYALTPAYKESGTSLACILTQIRRLPGGRAAATPAASRTSSTINPNAFGQSIGEILPPPPSHAQPSDVMLSTGEVSKEMNAIIALLGDMLANQRVNAPVGRIPDDEARLVKALYESEEKGQTYRQALEVLSGASQ</sequence>
<reference evidence="1 2" key="1">
    <citation type="journal article" date="2012" name="Appl. Environ. Microbiol.">
        <title>Short-read sequencing for genomic analysis of the brown rot fungus Fibroporia radiculosa.</title>
        <authorList>
            <person name="Tang J.D."/>
            <person name="Perkins A.D."/>
            <person name="Sonstegard T.S."/>
            <person name="Schroeder S.G."/>
            <person name="Burgess S.C."/>
            <person name="Diehl S.V."/>
        </authorList>
    </citation>
    <scope>NUCLEOTIDE SEQUENCE [LARGE SCALE GENOMIC DNA]</scope>
    <source>
        <strain evidence="1 2">TFFH 294</strain>
    </source>
</reference>
<name>J4I0L8_9APHY</name>
<protein>
    <submittedName>
        <fullName evidence="1">Uncharacterized protein</fullName>
    </submittedName>
</protein>
<dbReference type="RefSeq" id="XP_012184470.1">
    <property type="nucleotide sequence ID" value="XM_012329080.1"/>
</dbReference>
<dbReference type="Proteomes" id="UP000006352">
    <property type="component" value="Unassembled WGS sequence"/>
</dbReference>
<organism evidence="1 2">
    <name type="scientific">Fibroporia radiculosa</name>
    <dbReference type="NCBI Taxonomy" id="599839"/>
    <lineage>
        <taxon>Eukaryota</taxon>
        <taxon>Fungi</taxon>
        <taxon>Dikarya</taxon>
        <taxon>Basidiomycota</taxon>
        <taxon>Agaricomycotina</taxon>
        <taxon>Agaricomycetes</taxon>
        <taxon>Polyporales</taxon>
        <taxon>Fibroporiaceae</taxon>
        <taxon>Fibroporia</taxon>
    </lineage>
</organism>
<dbReference type="EMBL" id="HE797181">
    <property type="protein sequence ID" value="CCM05187.1"/>
    <property type="molecule type" value="Genomic_DNA"/>
</dbReference>
<accession>J4I0L8</accession>
<evidence type="ECO:0000313" key="1">
    <source>
        <dbReference type="EMBL" id="CCM05187.1"/>
    </source>
</evidence>
<dbReference type="GeneID" id="24100098"/>
<gene>
    <name evidence="1" type="ORF">FIBRA_07396</name>
</gene>
<proteinExistence type="predicted"/>
<keyword evidence="2" id="KW-1185">Reference proteome</keyword>
<evidence type="ECO:0000313" key="2">
    <source>
        <dbReference type="Proteomes" id="UP000006352"/>
    </source>
</evidence>
<dbReference type="HOGENOM" id="CLU_1686601_0_0_1"/>
<dbReference type="InParanoid" id="J4I0L8"/>
<dbReference type="OrthoDB" id="3194584at2759"/>